<dbReference type="EMBL" id="JBBPFD010000001">
    <property type="protein sequence ID" value="KAK7944785.1"/>
    <property type="molecule type" value="Genomic_DNA"/>
</dbReference>
<dbReference type="AlphaFoldDB" id="A0AAW0QA97"/>
<proteinExistence type="predicted"/>
<feature type="transmembrane region" description="Helical" evidence="2">
    <location>
        <begin position="180"/>
        <end position="201"/>
    </location>
</feature>
<comment type="caution">
    <text evidence="4">The sequence shown here is derived from an EMBL/GenBank/DDBJ whole genome shotgun (WGS) entry which is preliminary data.</text>
</comment>
<evidence type="ECO:0000313" key="5">
    <source>
        <dbReference type="Proteomes" id="UP001460270"/>
    </source>
</evidence>
<feature type="signal peptide" evidence="3">
    <location>
        <begin position="1"/>
        <end position="23"/>
    </location>
</feature>
<feature type="chain" id="PRO_5043822057" evidence="3">
    <location>
        <begin position="24"/>
        <end position="234"/>
    </location>
</feature>
<protein>
    <submittedName>
        <fullName evidence="4">Uncharacterized protein</fullName>
    </submittedName>
</protein>
<evidence type="ECO:0000256" key="2">
    <source>
        <dbReference type="SAM" id="Phobius"/>
    </source>
</evidence>
<gene>
    <name evidence="4" type="ORF">WMY93_000513</name>
</gene>
<feature type="region of interest" description="Disordered" evidence="1">
    <location>
        <begin position="105"/>
        <end position="164"/>
    </location>
</feature>
<feature type="compositionally biased region" description="Polar residues" evidence="1">
    <location>
        <begin position="105"/>
        <end position="128"/>
    </location>
</feature>
<evidence type="ECO:0000313" key="4">
    <source>
        <dbReference type="EMBL" id="KAK7944785.1"/>
    </source>
</evidence>
<organism evidence="4 5">
    <name type="scientific">Mugilogobius chulae</name>
    <name type="common">yellowstripe goby</name>
    <dbReference type="NCBI Taxonomy" id="88201"/>
    <lineage>
        <taxon>Eukaryota</taxon>
        <taxon>Metazoa</taxon>
        <taxon>Chordata</taxon>
        <taxon>Craniata</taxon>
        <taxon>Vertebrata</taxon>
        <taxon>Euteleostomi</taxon>
        <taxon>Actinopterygii</taxon>
        <taxon>Neopterygii</taxon>
        <taxon>Teleostei</taxon>
        <taxon>Neoteleostei</taxon>
        <taxon>Acanthomorphata</taxon>
        <taxon>Gobiaria</taxon>
        <taxon>Gobiiformes</taxon>
        <taxon>Gobioidei</taxon>
        <taxon>Gobiidae</taxon>
        <taxon>Gobionellinae</taxon>
        <taxon>Mugilogobius</taxon>
    </lineage>
</organism>
<sequence>MKVALGLSSVWLYLVVMVVFNSASQIRTQTSVFPPAITSTSLDLKDVENDADFTKNRGVPIFTNKEKSGPTTAITPTSGRVTLSKALESPAVTHTPLNLLTTQSTKRAFSSQPASPSLDGTPSVQSSKEPLLVSLSTASAPSTTGGSQDIARPTHQDAPSQLNVGGEDFQGSVRRSLDPLLAGLLSVFIVTSAVIFVVLFLKFRQQNSNPEFHRLQDLPMDDLMEDTPLSRYTY</sequence>
<reference evidence="5" key="1">
    <citation type="submission" date="2024-04" db="EMBL/GenBank/DDBJ databases">
        <title>Salinicola lusitanus LLJ914,a marine bacterium isolated from the Okinawa Trough.</title>
        <authorList>
            <person name="Li J."/>
        </authorList>
    </citation>
    <scope>NUCLEOTIDE SEQUENCE [LARGE SCALE GENOMIC DNA]</scope>
</reference>
<name>A0AAW0QA97_9GOBI</name>
<keyword evidence="2" id="KW-0472">Membrane</keyword>
<keyword evidence="5" id="KW-1185">Reference proteome</keyword>
<evidence type="ECO:0000256" key="3">
    <source>
        <dbReference type="SAM" id="SignalP"/>
    </source>
</evidence>
<evidence type="ECO:0000256" key="1">
    <source>
        <dbReference type="SAM" id="MobiDB-lite"/>
    </source>
</evidence>
<feature type="compositionally biased region" description="Low complexity" evidence="1">
    <location>
        <begin position="130"/>
        <end position="147"/>
    </location>
</feature>
<keyword evidence="2" id="KW-1133">Transmembrane helix</keyword>
<keyword evidence="3" id="KW-0732">Signal</keyword>
<keyword evidence="2" id="KW-0812">Transmembrane</keyword>
<accession>A0AAW0QA97</accession>
<dbReference type="Proteomes" id="UP001460270">
    <property type="component" value="Unassembled WGS sequence"/>
</dbReference>